<organism evidence="1 2">
    <name type="scientific">Phytophthora nicotianae P1976</name>
    <dbReference type="NCBI Taxonomy" id="1317066"/>
    <lineage>
        <taxon>Eukaryota</taxon>
        <taxon>Sar</taxon>
        <taxon>Stramenopiles</taxon>
        <taxon>Oomycota</taxon>
        <taxon>Peronosporomycetes</taxon>
        <taxon>Peronosporales</taxon>
        <taxon>Peronosporaceae</taxon>
        <taxon>Phytophthora</taxon>
    </lineage>
</organism>
<gene>
    <name evidence="1" type="ORF">F444_10237</name>
</gene>
<dbReference type="AlphaFoldDB" id="A0A081A4K0"/>
<reference evidence="1 2" key="1">
    <citation type="submission" date="2013-11" db="EMBL/GenBank/DDBJ databases">
        <title>The Genome Sequence of Phytophthora parasitica P1976.</title>
        <authorList>
            <consortium name="The Broad Institute Genomics Platform"/>
            <person name="Russ C."/>
            <person name="Tyler B."/>
            <person name="Panabieres F."/>
            <person name="Shan W."/>
            <person name="Tripathy S."/>
            <person name="Grunwald N."/>
            <person name="Machado M."/>
            <person name="Johnson C.S."/>
            <person name="Walker B."/>
            <person name="Young S."/>
            <person name="Zeng Q."/>
            <person name="Gargeya S."/>
            <person name="Fitzgerald M."/>
            <person name="Haas B."/>
            <person name="Abouelleil A."/>
            <person name="Allen A.W."/>
            <person name="Alvarado L."/>
            <person name="Arachchi H.M."/>
            <person name="Berlin A.M."/>
            <person name="Chapman S.B."/>
            <person name="Gainer-Dewar J."/>
            <person name="Goldberg J."/>
            <person name="Griggs A."/>
            <person name="Gujja S."/>
            <person name="Hansen M."/>
            <person name="Howarth C."/>
            <person name="Imamovic A."/>
            <person name="Ireland A."/>
            <person name="Larimer J."/>
            <person name="McCowan C."/>
            <person name="Murphy C."/>
            <person name="Pearson M."/>
            <person name="Poon T.W."/>
            <person name="Priest M."/>
            <person name="Roberts A."/>
            <person name="Saif S."/>
            <person name="Shea T."/>
            <person name="Sisk P."/>
            <person name="Sykes S."/>
            <person name="Wortman J."/>
            <person name="Nusbaum C."/>
            <person name="Birren B."/>
        </authorList>
    </citation>
    <scope>NUCLEOTIDE SEQUENCE [LARGE SCALE GENOMIC DNA]</scope>
    <source>
        <strain evidence="1 2">P1976</strain>
    </source>
</reference>
<sequence>MWKISVEVVFEYSDYGSFEAKMAFGKRELKYRNELGQKPSRRSNARSVVRVKTVDAHDGSAGDFLPKPTHKRHVLLAPTVSVVRDGEASGIMLNL</sequence>
<comment type="caution">
    <text evidence="1">The sequence shown here is derived from an EMBL/GenBank/DDBJ whole genome shotgun (WGS) entry which is preliminary data.</text>
</comment>
<name>A0A081A4K0_PHYNI</name>
<protein>
    <submittedName>
        <fullName evidence="1">Uncharacterized protein</fullName>
    </submittedName>
</protein>
<dbReference type="EMBL" id="ANJA01001841">
    <property type="protein sequence ID" value="ETO73811.1"/>
    <property type="molecule type" value="Genomic_DNA"/>
</dbReference>
<proteinExistence type="predicted"/>
<evidence type="ECO:0000313" key="2">
    <source>
        <dbReference type="Proteomes" id="UP000028582"/>
    </source>
</evidence>
<evidence type="ECO:0000313" key="1">
    <source>
        <dbReference type="EMBL" id="ETO73811.1"/>
    </source>
</evidence>
<accession>A0A081A4K0</accession>
<dbReference type="Proteomes" id="UP000028582">
    <property type="component" value="Unassembled WGS sequence"/>
</dbReference>